<protein>
    <recommendedName>
        <fullName evidence="4">DUF2617 domain-containing protein</fullName>
    </recommendedName>
</protein>
<evidence type="ECO:0008006" key="4">
    <source>
        <dbReference type="Google" id="ProtNLM"/>
    </source>
</evidence>
<evidence type="ECO:0000313" key="2">
    <source>
        <dbReference type="EMBL" id="PAK95408.1"/>
    </source>
</evidence>
<feature type="region of interest" description="Disordered" evidence="1">
    <location>
        <begin position="84"/>
        <end position="107"/>
    </location>
</feature>
<gene>
    <name evidence="2" type="ORF">B8X04_08990</name>
</gene>
<name>A0A269ZC82_9MICO</name>
<evidence type="ECO:0000256" key="1">
    <source>
        <dbReference type="SAM" id="MobiDB-lite"/>
    </source>
</evidence>
<dbReference type="EMBL" id="NCWY01000007">
    <property type="protein sequence ID" value="PAK95408.1"/>
    <property type="molecule type" value="Genomic_DNA"/>
</dbReference>
<organism evidence="2 3">
    <name type="scientific">Brevibacterium casei</name>
    <dbReference type="NCBI Taxonomy" id="33889"/>
    <lineage>
        <taxon>Bacteria</taxon>
        <taxon>Bacillati</taxon>
        <taxon>Actinomycetota</taxon>
        <taxon>Actinomycetes</taxon>
        <taxon>Micrococcales</taxon>
        <taxon>Brevibacteriaceae</taxon>
        <taxon>Brevibacterium</taxon>
    </lineage>
</organism>
<reference evidence="2 3" key="1">
    <citation type="submission" date="2017-04" db="EMBL/GenBank/DDBJ databases">
        <title>Kefir bacterial isolates.</title>
        <authorList>
            <person name="Kim Y."/>
            <person name="Blasche S."/>
            <person name="Patil K.R."/>
        </authorList>
    </citation>
    <scope>NUCLEOTIDE SEQUENCE [LARGE SCALE GENOMIC DNA]</scope>
    <source>
        <strain evidence="2 3">OG2</strain>
    </source>
</reference>
<dbReference type="InterPro" id="IPR024486">
    <property type="entry name" value="DUF2617"/>
</dbReference>
<dbReference type="RefSeq" id="WP_095376048.1">
    <property type="nucleotide sequence ID" value="NZ_NCWY01000007.1"/>
</dbReference>
<evidence type="ECO:0000313" key="3">
    <source>
        <dbReference type="Proteomes" id="UP000216867"/>
    </source>
</evidence>
<accession>A0A269ZC82</accession>
<dbReference type="AlphaFoldDB" id="A0A269ZC82"/>
<proteinExistence type="predicted"/>
<comment type="caution">
    <text evidence="2">The sequence shown here is derived from an EMBL/GenBank/DDBJ whole genome shotgun (WGS) entry which is preliminary data.</text>
</comment>
<dbReference type="Proteomes" id="UP000216867">
    <property type="component" value="Unassembled WGS sequence"/>
</dbReference>
<sequence>MSLAPPLPIAVDVPFADTSSEQLRFSLTRPRIAALATEIVDLEPLGCPGLRLELHVIGSSHQVVLAGPEDHPAGSEDHLIETFACPPTADNPAPQDADDGAPHWGTRQVTRGTWAGFTCHGFRATRTTAAVEFRTAVAEALDRVRDHDRHLVVGFPGDPDAITALALSGAEAGHLSWQTWHVYPQQTEIVHTTTVLTNAPDVPSASARGVR</sequence>
<dbReference type="Pfam" id="PF10936">
    <property type="entry name" value="DUF2617"/>
    <property type="match status" value="1"/>
</dbReference>